<gene>
    <name evidence="2" type="ORF">A3F84_27800</name>
</gene>
<keyword evidence="1" id="KW-1133">Transmembrane helix</keyword>
<evidence type="ECO:0008006" key="4">
    <source>
        <dbReference type="Google" id="ProtNLM"/>
    </source>
</evidence>
<reference evidence="2 3" key="1">
    <citation type="journal article" date="2016" name="Nat. Commun.">
        <title>Thousands of microbial genomes shed light on interconnected biogeochemical processes in an aquifer system.</title>
        <authorList>
            <person name="Anantharaman K."/>
            <person name="Brown C.T."/>
            <person name="Hug L.A."/>
            <person name="Sharon I."/>
            <person name="Castelle C.J."/>
            <person name="Probst A.J."/>
            <person name="Thomas B.C."/>
            <person name="Singh A."/>
            <person name="Wilkins M.J."/>
            <person name="Karaoz U."/>
            <person name="Brodie E.L."/>
            <person name="Williams K.H."/>
            <person name="Hubbard S.S."/>
            <person name="Banfield J.F."/>
        </authorList>
    </citation>
    <scope>NUCLEOTIDE SEQUENCE [LARGE SCALE GENOMIC DNA]</scope>
    <source>
        <strain evidence="3">RIFCSPLOWO2_12_FULL_64_10</strain>
    </source>
</reference>
<evidence type="ECO:0000313" key="2">
    <source>
        <dbReference type="EMBL" id="OGG44118.1"/>
    </source>
</evidence>
<dbReference type="EMBL" id="MFKF01000416">
    <property type="protein sequence ID" value="OGG44118.1"/>
    <property type="molecule type" value="Genomic_DNA"/>
</dbReference>
<evidence type="ECO:0000256" key="1">
    <source>
        <dbReference type="SAM" id="Phobius"/>
    </source>
</evidence>
<comment type="caution">
    <text evidence="2">The sequence shown here is derived from an EMBL/GenBank/DDBJ whole genome shotgun (WGS) entry which is preliminary data.</text>
</comment>
<dbReference type="AlphaFoldDB" id="A0A1F6C4W5"/>
<evidence type="ECO:0000313" key="3">
    <source>
        <dbReference type="Proteomes" id="UP000178606"/>
    </source>
</evidence>
<keyword evidence="1" id="KW-0812">Transmembrane</keyword>
<sequence>MATIANLAVGLSLSAGGFYAGLTKAQGSLGNLKASVAAIGTTFLGLAGVASLTGLVDSSMHAIDANAKLSDRLNISTEALVGLQHGADIAGVGNEELTGALSKLQRNLGAAANGSKEAQDNFKRLGLDAMALSQMPLDDALGRISDAANELPTGFARSAAQVDLFGKSGQRLNAFLAGGSKGIKESIADAELLGLTYSRVDAAKVEQANDAMTRMSGVAKGLGNTIAIEVSPFITAMADEFTNAAKSSINMGEVVHDVMEAILTSIDKANKTFKLFEIGSLHVAGGWKRVKAAFLEANSGGRTDPRVEQTWREIANIDEAVQGLGNEIKSTTLEDTFARIRKKALEMAQATAKAAKPKAIPAGFVVPEVTEGIRKLNESLQEQLDTIGMTGTELEIFKFKQKGATDQMLEFARATSLNVDIAKLNHSLSEQVKMWGLNSAEIEIYKLKQRGAADAVLDTARASMRWSEAMKLTEQNMTPLEKFQKHLIDIERVFGGTFEDVTGRATANAFQELMKTTQAQVNPPSLLQAGTSAAESAILRANLDDKNRRENPQEQIKRVLEIAKEIEQKQLQRLDEIAKALRKEPAVFELAKK</sequence>
<name>A0A1F6C4W5_HANXR</name>
<feature type="transmembrane region" description="Helical" evidence="1">
    <location>
        <begin position="35"/>
        <end position="56"/>
    </location>
</feature>
<proteinExistence type="predicted"/>
<accession>A0A1F6C4W5</accession>
<organism evidence="2 3">
    <name type="scientific">Handelsmanbacteria sp. (strain RIFCSPLOWO2_12_FULL_64_10)</name>
    <dbReference type="NCBI Taxonomy" id="1817868"/>
    <lineage>
        <taxon>Bacteria</taxon>
        <taxon>Candidatus Handelsmaniibacteriota</taxon>
    </lineage>
</organism>
<protein>
    <recommendedName>
        <fullName evidence="4">Bacteriophage tail tape measure N-terminal domain-containing protein</fullName>
    </recommendedName>
</protein>
<dbReference type="Proteomes" id="UP000178606">
    <property type="component" value="Unassembled WGS sequence"/>
</dbReference>
<keyword evidence="1" id="KW-0472">Membrane</keyword>